<dbReference type="Proteomes" id="UP000276834">
    <property type="component" value="Unassembled WGS sequence"/>
</dbReference>
<comment type="caution">
    <text evidence="2">The sequence shown here is derived from an EMBL/GenBank/DDBJ whole genome shotgun (WGS) entry which is preliminary data.</text>
</comment>
<feature type="region of interest" description="Disordered" evidence="1">
    <location>
        <begin position="1"/>
        <end position="69"/>
    </location>
</feature>
<evidence type="ECO:0000313" key="2">
    <source>
        <dbReference type="EMBL" id="RLV88668.1"/>
    </source>
</evidence>
<organism evidence="2 3">
    <name type="scientific">Chloebia gouldiae</name>
    <name type="common">Gouldian finch</name>
    <name type="synonym">Erythrura gouldiae</name>
    <dbReference type="NCBI Taxonomy" id="44316"/>
    <lineage>
        <taxon>Eukaryota</taxon>
        <taxon>Metazoa</taxon>
        <taxon>Chordata</taxon>
        <taxon>Craniata</taxon>
        <taxon>Vertebrata</taxon>
        <taxon>Euteleostomi</taxon>
        <taxon>Archelosauria</taxon>
        <taxon>Archosauria</taxon>
        <taxon>Dinosauria</taxon>
        <taxon>Saurischia</taxon>
        <taxon>Theropoda</taxon>
        <taxon>Coelurosauria</taxon>
        <taxon>Aves</taxon>
        <taxon>Neognathae</taxon>
        <taxon>Neoaves</taxon>
        <taxon>Telluraves</taxon>
        <taxon>Australaves</taxon>
        <taxon>Passeriformes</taxon>
        <taxon>Passeroidea</taxon>
        <taxon>Passeridae</taxon>
        <taxon>Chloebia</taxon>
    </lineage>
</organism>
<keyword evidence="3" id="KW-1185">Reference proteome</keyword>
<sequence length="69" mass="7917">MTPTPSGRSRQQEEEEEEEEEDRSLSASSRSGYTARRRAQCPTAAGFPLRDDEEDEWMLPGQQAEQTRE</sequence>
<evidence type="ECO:0000256" key="1">
    <source>
        <dbReference type="SAM" id="MobiDB-lite"/>
    </source>
</evidence>
<dbReference type="AlphaFoldDB" id="A0A3L8RWM7"/>
<proteinExistence type="predicted"/>
<name>A0A3L8RWM7_CHLGU</name>
<reference evidence="2 3" key="1">
    <citation type="journal article" date="2018" name="Proc. R. Soc. B">
        <title>A non-coding region near Follistatin controls head colour polymorphism in the Gouldian finch.</title>
        <authorList>
            <person name="Toomey M.B."/>
            <person name="Marques C.I."/>
            <person name="Andrade P."/>
            <person name="Araujo P.M."/>
            <person name="Sabatino S."/>
            <person name="Gazda M.A."/>
            <person name="Afonso S."/>
            <person name="Lopes R.J."/>
            <person name="Corbo J.C."/>
            <person name="Carneiro M."/>
        </authorList>
    </citation>
    <scope>NUCLEOTIDE SEQUENCE [LARGE SCALE GENOMIC DNA]</scope>
    <source>
        <strain evidence="2">Red01</strain>
        <tissue evidence="2">Muscle</tissue>
    </source>
</reference>
<dbReference type="EMBL" id="QUSF01000181">
    <property type="protein sequence ID" value="RLV88668.1"/>
    <property type="molecule type" value="Genomic_DNA"/>
</dbReference>
<accession>A0A3L8RWM7</accession>
<evidence type="ECO:0000313" key="3">
    <source>
        <dbReference type="Proteomes" id="UP000276834"/>
    </source>
</evidence>
<gene>
    <name evidence="2" type="ORF">DV515_00015420</name>
</gene>
<feature type="compositionally biased region" description="Acidic residues" evidence="1">
    <location>
        <begin position="13"/>
        <end position="22"/>
    </location>
</feature>
<protein>
    <submittedName>
        <fullName evidence="2">Uncharacterized protein</fullName>
    </submittedName>
</protein>